<dbReference type="Proteomes" id="UP000812966">
    <property type="component" value="Unassembled WGS sequence"/>
</dbReference>
<organism evidence="2 3">
    <name type="scientific">Filobasidium floriforme</name>
    <dbReference type="NCBI Taxonomy" id="5210"/>
    <lineage>
        <taxon>Eukaryota</taxon>
        <taxon>Fungi</taxon>
        <taxon>Dikarya</taxon>
        <taxon>Basidiomycota</taxon>
        <taxon>Agaricomycotina</taxon>
        <taxon>Tremellomycetes</taxon>
        <taxon>Filobasidiales</taxon>
        <taxon>Filobasidiaceae</taxon>
        <taxon>Filobasidium</taxon>
    </lineage>
</organism>
<feature type="transmembrane region" description="Helical" evidence="1">
    <location>
        <begin position="207"/>
        <end position="223"/>
    </location>
</feature>
<keyword evidence="1" id="KW-1133">Transmembrane helix</keyword>
<protein>
    <submittedName>
        <fullName evidence="2">Uncharacterized protein</fullName>
    </submittedName>
</protein>
<keyword evidence="3" id="KW-1185">Reference proteome</keyword>
<accession>A0A8K0JNN5</accession>
<sequence length="331" mass="36740">MSQLVPWFRDTQGYLFQTIPHPTYLPFPVLDLLGAIRLSVFVDQYVRGKAKIPDDKIDEGGRRPTFLQEAFGIAVLIFGGESCLAAWLGILPSWLQSPNGLILFCGMHYLISRTPFNRLIPRKPLLSHELPLSLFDSLGRALVLTTFSFELIRSHKDPLISTNPYLMVLSAWIMVVPSASASFAFGLFEKEWTLSTPGELKPDGWKAVDFWAPVVIAWLYGALTQAHPVFLAPVTLFGAFIPGMGIMTESTSIKTGSVPGQRIAMFKPWDKLDARALCAVILAVLFALRAIYNFGGIPQDTESKVVTGEKGECLISREPYHPVRSAKIQDE</sequence>
<feature type="transmembrane region" description="Helical" evidence="1">
    <location>
        <begin position="94"/>
        <end position="111"/>
    </location>
</feature>
<dbReference type="OrthoDB" id="3192156at2759"/>
<gene>
    <name evidence="2" type="ORF">FFLO_01917</name>
</gene>
<proteinExistence type="predicted"/>
<evidence type="ECO:0000313" key="3">
    <source>
        <dbReference type="Proteomes" id="UP000812966"/>
    </source>
</evidence>
<keyword evidence="1" id="KW-0472">Membrane</keyword>
<dbReference type="AlphaFoldDB" id="A0A8K0JNN5"/>
<keyword evidence="1" id="KW-0812">Transmembrane</keyword>
<evidence type="ECO:0000313" key="2">
    <source>
        <dbReference type="EMBL" id="KAG7562650.1"/>
    </source>
</evidence>
<reference evidence="2" key="1">
    <citation type="submission" date="2020-04" db="EMBL/GenBank/DDBJ databases">
        <title>Analysis of mating type loci in Filobasidium floriforme.</title>
        <authorList>
            <person name="Nowrousian M."/>
        </authorList>
    </citation>
    <scope>NUCLEOTIDE SEQUENCE</scope>
    <source>
        <strain evidence="2">CBS 6242</strain>
    </source>
</reference>
<feature type="transmembrane region" description="Helical" evidence="1">
    <location>
        <begin position="272"/>
        <end position="292"/>
    </location>
</feature>
<dbReference type="EMBL" id="JABELV010000028">
    <property type="protein sequence ID" value="KAG7562650.1"/>
    <property type="molecule type" value="Genomic_DNA"/>
</dbReference>
<evidence type="ECO:0000256" key="1">
    <source>
        <dbReference type="SAM" id="Phobius"/>
    </source>
</evidence>
<name>A0A8K0JNN5_9TREE</name>
<feature type="transmembrane region" description="Helical" evidence="1">
    <location>
        <begin position="229"/>
        <end position="247"/>
    </location>
</feature>
<feature type="transmembrane region" description="Helical" evidence="1">
    <location>
        <begin position="164"/>
        <end position="187"/>
    </location>
</feature>
<comment type="caution">
    <text evidence="2">The sequence shown here is derived from an EMBL/GenBank/DDBJ whole genome shotgun (WGS) entry which is preliminary data.</text>
</comment>
<feature type="transmembrane region" description="Helical" evidence="1">
    <location>
        <begin position="66"/>
        <end position="88"/>
    </location>
</feature>